<accession>A0A067T162</accession>
<dbReference type="Proteomes" id="UP000027222">
    <property type="component" value="Unassembled WGS sequence"/>
</dbReference>
<sequence>MGEAATARTAAPCRCCRLALDDEDEEPERLESNTSQGRRATCPLTRTVTVLPLPPSPRSDDDDDDERQGGSSKCTRGERHPARRCIRPPTTAAAPPLTTSPLHHLSTPPPLHFITSPPPPRCTQNYTHESRTASRAPRVKHVGRRSRVGREGEEEELLPPAPVFTAHIQDYPSAAPSNAECHTCISRPPPPDHTPVVAYSVHNWVSSPTPAPPRDPLHHPRCEAASVEYSSPGIPLAACITSPFRYHPNTAWWAQSPATAPNARPLSAHTSPQRDYDRQRDEDQGSAAQVDVVSNGESDEGGSTGDPCCCCCCSASLPE</sequence>
<feature type="compositionally biased region" description="Basic and acidic residues" evidence="1">
    <location>
        <begin position="272"/>
        <end position="283"/>
    </location>
</feature>
<feature type="compositionally biased region" description="Low complexity" evidence="1">
    <location>
        <begin position="87"/>
        <end position="106"/>
    </location>
</feature>
<gene>
    <name evidence="2" type="ORF">GALMADRAFT_139796</name>
</gene>
<dbReference type="AlphaFoldDB" id="A0A067T162"/>
<organism evidence="2 3">
    <name type="scientific">Galerina marginata (strain CBS 339.88)</name>
    <dbReference type="NCBI Taxonomy" id="685588"/>
    <lineage>
        <taxon>Eukaryota</taxon>
        <taxon>Fungi</taxon>
        <taxon>Dikarya</taxon>
        <taxon>Basidiomycota</taxon>
        <taxon>Agaricomycotina</taxon>
        <taxon>Agaricomycetes</taxon>
        <taxon>Agaricomycetidae</taxon>
        <taxon>Agaricales</taxon>
        <taxon>Agaricineae</taxon>
        <taxon>Strophariaceae</taxon>
        <taxon>Galerina</taxon>
    </lineage>
</organism>
<proteinExistence type="predicted"/>
<evidence type="ECO:0000256" key="1">
    <source>
        <dbReference type="SAM" id="MobiDB-lite"/>
    </source>
</evidence>
<evidence type="ECO:0000313" key="2">
    <source>
        <dbReference type="EMBL" id="KDR76042.1"/>
    </source>
</evidence>
<dbReference type="HOGENOM" id="CLU_871678_0_0_1"/>
<feature type="region of interest" description="Disordered" evidence="1">
    <location>
        <begin position="21"/>
        <end position="161"/>
    </location>
</feature>
<name>A0A067T162_GALM3</name>
<reference evidence="3" key="1">
    <citation type="journal article" date="2014" name="Proc. Natl. Acad. Sci. U.S.A.">
        <title>Extensive sampling of basidiomycete genomes demonstrates inadequacy of the white-rot/brown-rot paradigm for wood decay fungi.</title>
        <authorList>
            <person name="Riley R."/>
            <person name="Salamov A.A."/>
            <person name="Brown D.W."/>
            <person name="Nagy L.G."/>
            <person name="Floudas D."/>
            <person name="Held B.W."/>
            <person name="Levasseur A."/>
            <person name="Lombard V."/>
            <person name="Morin E."/>
            <person name="Otillar R."/>
            <person name="Lindquist E.A."/>
            <person name="Sun H."/>
            <person name="LaButti K.M."/>
            <person name="Schmutz J."/>
            <person name="Jabbour D."/>
            <person name="Luo H."/>
            <person name="Baker S.E."/>
            <person name="Pisabarro A.G."/>
            <person name="Walton J.D."/>
            <person name="Blanchette R.A."/>
            <person name="Henrissat B."/>
            <person name="Martin F."/>
            <person name="Cullen D."/>
            <person name="Hibbett D.S."/>
            <person name="Grigoriev I.V."/>
        </authorList>
    </citation>
    <scope>NUCLEOTIDE SEQUENCE [LARGE SCALE GENOMIC DNA]</scope>
    <source>
        <strain evidence="3">CBS 339.88</strain>
    </source>
</reference>
<feature type="compositionally biased region" description="Pro residues" evidence="1">
    <location>
        <begin position="107"/>
        <end position="121"/>
    </location>
</feature>
<evidence type="ECO:0000313" key="3">
    <source>
        <dbReference type="Proteomes" id="UP000027222"/>
    </source>
</evidence>
<feature type="compositionally biased region" description="Basic residues" evidence="1">
    <location>
        <begin position="137"/>
        <end position="147"/>
    </location>
</feature>
<protein>
    <submittedName>
        <fullName evidence="2">Uncharacterized protein</fullName>
    </submittedName>
</protein>
<feature type="compositionally biased region" description="Polar residues" evidence="1">
    <location>
        <begin position="32"/>
        <end position="48"/>
    </location>
</feature>
<keyword evidence="3" id="KW-1185">Reference proteome</keyword>
<feature type="region of interest" description="Disordered" evidence="1">
    <location>
        <begin position="259"/>
        <end position="308"/>
    </location>
</feature>
<dbReference type="EMBL" id="KL142379">
    <property type="protein sequence ID" value="KDR76042.1"/>
    <property type="molecule type" value="Genomic_DNA"/>
</dbReference>